<evidence type="ECO:0000313" key="2">
    <source>
        <dbReference type="Proteomes" id="UP000789508"/>
    </source>
</evidence>
<name>A0A9N9IST3_9GLOM</name>
<sequence length="224" mass="23419">LYDGYEWNGRRIEVREVGRCLVMLYLGLLLGGNRRKVVREEKRRQIGGGKLITIIHGLYIKYWTMYGGFSLHELHISTFTQDRFAGGPPPPRFAGRPNSRPFTASSFGTAGSNSGFYGPATAANTQPGGGFGTNFSSSNLNVAASAAAVATSEQYDGYGGGNAGYNDFGSGVAMMDYSTSGYNAGYGGPFGGGAAAATAGYDASATGYYGGPANGNGSQIFVRN</sequence>
<organism evidence="1 2">
    <name type="scientific">Ambispora leptoticha</name>
    <dbReference type="NCBI Taxonomy" id="144679"/>
    <lineage>
        <taxon>Eukaryota</taxon>
        <taxon>Fungi</taxon>
        <taxon>Fungi incertae sedis</taxon>
        <taxon>Mucoromycota</taxon>
        <taxon>Glomeromycotina</taxon>
        <taxon>Glomeromycetes</taxon>
        <taxon>Archaeosporales</taxon>
        <taxon>Ambisporaceae</taxon>
        <taxon>Ambispora</taxon>
    </lineage>
</organism>
<dbReference type="AlphaFoldDB" id="A0A9N9IST3"/>
<dbReference type="Proteomes" id="UP000789508">
    <property type="component" value="Unassembled WGS sequence"/>
</dbReference>
<comment type="caution">
    <text evidence="1">The sequence shown here is derived from an EMBL/GenBank/DDBJ whole genome shotgun (WGS) entry which is preliminary data.</text>
</comment>
<feature type="non-terminal residue" evidence="1">
    <location>
        <position position="1"/>
    </location>
</feature>
<protein>
    <submittedName>
        <fullName evidence="1">11872_t:CDS:1</fullName>
    </submittedName>
</protein>
<keyword evidence="2" id="KW-1185">Reference proteome</keyword>
<accession>A0A9N9IST3</accession>
<dbReference type="EMBL" id="CAJVPS010039122">
    <property type="protein sequence ID" value="CAG8748265.1"/>
    <property type="molecule type" value="Genomic_DNA"/>
</dbReference>
<gene>
    <name evidence="1" type="ORF">ALEPTO_LOCUS13201</name>
</gene>
<reference evidence="1" key="1">
    <citation type="submission" date="2021-06" db="EMBL/GenBank/DDBJ databases">
        <authorList>
            <person name="Kallberg Y."/>
            <person name="Tangrot J."/>
            <person name="Rosling A."/>
        </authorList>
    </citation>
    <scope>NUCLEOTIDE SEQUENCE</scope>
    <source>
        <strain evidence="1">FL130A</strain>
    </source>
</reference>
<feature type="non-terminal residue" evidence="1">
    <location>
        <position position="224"/>
    </location>
</feature>
<proteinExistence type="predicted"/>
<evidence type="ECO:0000313" key="1">
    <source>
        <dbReference type="EMBL" id="CAG8748265.1"/>
    </source>
</evidence>